<evidence type="ECO:0000256" key="3">
    <source>
        <dbReference type="SAM" id="Coils"/>
    </source>
</evidence>
<feature type="region of interest" description="Disordered" evidence="4">
    <location>
        <begin position="1716"/>
        <end position="1735"/>
    </location>
</feature>
<feature type="region of interest" description="Disordered" evidence="4">
    <location>
        <begin position="112"/>
        <end position="140"/>
    </location>
</feature>
<protein>
    <recommendedName>
        <fullName evidence="5">NAB domain-containing protein</fullName>
    </recommendedName>
</protein>
<dbReference type="PANTHER" id="PTHR32258">
    <property type="entry name" value="PROTEIN NETWORKED 4A"/>
    <property type="match status" value="1"/>
</dbReference>
<dbReference type="InterPro" id="IPR011684">
    <property type="entry name" value="NAB"/>
</dbReference>
<accession>A0A2P2KZZ8</accession>
<feature type="coiled-coil region" evidence="3">
    <location>
        <begin position="225"/>
        <end position="290"/>
    </location>
</feature>
<feature type="coiled-coil region" evidence="3">
    <location>
        <begin position="319"/>
        <end position="463"/>
    </location>
</feature>
<feature type="coiled-coil region" evidence="3">
    <location>
        <begin position="803"/>
        <end position="897"/>
    </location>
</feature>
<dbReference type="PROSITE" id="PS51774">
    <property type="entry name" value="NAB"/>
    <property type="match status" value="1"/>
</dbReference>
<feature type="coiled-coil region" evidence="3">
    <location>
        <begin position="1385"/>
        <end position="1419"/>
    </location>
</feature>
<dbReference type="EMBL" id="GGEC01030810">
    <property type="protein sequence ID" value="MBX11294.1"/>
    <property type="molecule type" value="Transcribed_RNA"/>
</dbReference>
<dbReference type="GO" id="GO:0005886">
    <property type="term" value="C:plasma membrane"/>
    <property type="evidence" value="ECO:0007669"/>
    <property type="project" value="TreeGrafter"/>
</dbReference>
<evidence type="ECO:0000256" key="2">
    <source>
        <dbReference type="ARBA" id="ARBA00038006"/>
    </source>
</evidence>
<dbReference type="GO" id="GO:0051015">
    <property type="term" value="F:actin filament binding"/>
    <property type="evidence" value="ECO:0007669"/>
    <property type="project" value="TreeGrafter"/>
</dbReference>
<feature type="compositionally biased region" description="Basic residues" evidence="4">
    <location>
        <begin position="1718"/>
        <end position="1728"/>
    </location>
</feature>
<dbReference type="PANTHER" id="PTHR32258:SF6">
    <property type="entry name" value="PROTEIN NETWORKED 1A"/>
    <property type="match status" value="1"/>
</dbReference>
<dbReference type="EMBL" id="GGEC01030811">
    <property type="protein sequence ID" value="MBX11295.1"/>
    <property type="molecule type" value="Transcribed_RNA"/>
</dbReference>
<proteinExistence type="inferred from homology"/>
<sequence length="1869" mass="213792">MATLLHSESRRLYSWWWDSHISPKNSKWLQENLTDMDAKIKAMIKLIEEDADSFARRAEMYYKKRPELMKLVEEFYRAYRALAERYDHATVELRQAHRTMTAAFPNQLPYAVSDDSSSSSSVTEGEPHTPEFPHPIRSLLDPDDIHKDTLGCSSANLNSLDSSGGYSEELDSGISKKGLKQLNEMFSSREVVAQVPLVAEQKLKRGLKINATAEGETEKRAAMKLQALRKTLGEIQAEKAALLLQYQQSLEKLSSLERDLKDAEGLGERASRAEIEIKILRESLVKLEAERDAGLLQYNKCLERISSLENMISQTQEGAKGLDNRATKAEVEAQNLKHELSVLEAEREAGLRQYSQCLGMISGLENKMSLAGENARMLNDQTERAEMEVQALKQALAGENARMLNDQTERAEMEVQALKQALAKLKEEKEVVEQRYEKCLERIAKMESEILHAQEDVRQLNSEILTGVAKLRSAEEQRFLLERSNQYLQLEADHLLQKIAMKDQKLSEKEIELEKLQSLLQDEQSQLLQLETTLQTLQNLHLQSQEGQRALSAELQNRLQMLKDLEVCNHDLQENLHHVKEENQSLNELNSSSSISITNLQNENFGLKEMKDKLEGELALQVAQSNLLQQEICNLKEEIKGLNKRYQALVEQVHLVGLSPESLSSSVKDLQEQNLKLKDICKKDKDEEEVLLEKLRNMDKLFEKNAALEKTLSELSCKMGGSTEKVKELHESYQFLQGEKSGLVAEKAILLSQLQLMNENVHKLLEKNSLLETSLSGANIELEGLRTKTKILEEFCQMLKNDKSNLVNEKNSLVCRLENVEQTLGNLERRFTRLEEKYNDLEREKDSALCQVKELWSYIGVEKQEHATYMQSSDSRLADLENQVHLLQEERNLSRKEFEEELDKAVKSQVEIFILQKFIEDLEDKNLSLLIECQKHVEASKLSSKLISELESENLEQQVELEFLSDEVKMLRMGIHQVFRALKSDALKVKEGIEEEQIPLAHILGNIKDLKGLCLQNDHEKHELVIENLVLLTLLEQTRLEGIQVESEKKILDQEFKMTVHQYTMLQKDKIELIEINGHLRLELNKKDQQEKVAQAQLETQQASFVNLQSSYMALLEENYKVLGENKALLKKFSDLKEGMHKLEEESISMLQQAVSFSNLALVLESFGTEKVEELKALSDDLSCLCTIINDLKQKVDLLGKELVMKEAECSNLNGTIEKLHQELHEDKDVIDQLNFQILIGKDFVLEKATVLSQVEQKLKDAQNLNSVFSMTVEELQRECEDLKLIRQISEKQIVELSKDCIDQKKEVKCLNDRKEILESETEMLREELKEQRTREENLSLELQQRTNESELWEAEASSFYFDLQISSVSEVLLESKVHELTTVCERIKNENAAKDAKIEQMKGRLAFLEDEIGGLKDQLSAYVPTTTSLRENIESLDHITQLWTKLLGEGDERHTSLKIAAIPRQVNNQDKHHSPVLTDGISDLVEMLTKIKAVEKAVIGEMDRLMAENEVIEEIHKLEVQERKNTRFKLKAPLKGAAWLELASRSNKENALHNKEIELKNEPDNAKLHEHKTAISGVTNGTSMKDIRLDQVSDCALYRGSRGNAEADDQMLRLWDATQDLCIGPTSNGKQKQAPALSEDVTLCNESRDARQRQESASEVQVEKELGIDKLEVSTTIIKEPRQERNRGKILERLTSDAQKLMFLQTTVQNLKNKMEMKKKKKMKKSKKSADSEFERVRRQLQEVEVATMQLGDVNDQLIRDIEESTLSLEVNTSGGSQVADNDCKNRVTEEAQKGSEKIGRLQLEVQSIQYTLLKLVDEKKNKFKYKLPGSRTGILLKDFIYNGSRRSSRKPKKDCFCRCAKPSTNEN</sequence>
<dbReference type="EMBL" id="GGEC01030809">
    <property type="protein sequence ID" value="MBX11293.1"/>
    <property type="molecule type" value="Transcribed_RNA"/>
</dbReference>
<evidence type="ECO:0000313" key="6">
    <source>
        <dbReference type="EMBL" id="MBX11294.1"/>
    </source>
</evidence>
<dbReference type="Pfam" id="PF07765">
    <property type="entry name" value="KIP1"/>
    <property type="match status" value="1"/>
</dbReference>
<feature type="domain" description="NAB" evidence="5">
    <location>
        <begin position="13"/>
        <end position="93"/>
    </location>
</feature>
<comment type="similarity">
    <text evidence="2">Belongs to the NET family.</text>
</comment>
<evidence type="ECO:0000259" key="5">
    <source>
        <dbReference type="PROSITE" id="PS51774"/>
    </source>
</evidence>
<evidence type="ECO:0000256" key="4">
    <source>
        <dbReference type="SAM" id="MobiDB-lite"/>
    </source>
</evidence>
<evidence type="ECO:0000256" key="1">
    <source>
        <dbReference type="ARBA" id="ARBA00023054"/>
    </source>
</evidence>
<keyword evidence="1 3" id="KW-0175">Coiled coil</keyword>
<feature type="coiled-coil region" evidence="3">
    <location>
        <begin position="1189"/>
        <end position="1349"/>
    </location>
</feature>
<name>A0A2P2KZZ8_RHIMU</name>
<dbReference type="EMBL" id="GGEC01030813">
    <property type="protein sequence ID" value="MBX11297.1"/>
    <property type="molecule type" value="Transcribed_RNA"/>
</dbReference>
<reference evidence="6" key="1">
    <citation type="submission" date="2018-02" db="EMBL/GenBank/DDBJ databases">
        <title>Rhizophora mucronata_Transcriptome.</title>
        <authorList>
            <person name="Meera S.P."/>
            <person name="Sreeshan A."/>
            <person name="Augustine A."/>
        </authorList>
    </citation>
    <scope>NUCLEOTIDE SEQUENCE</scope>
    <source>
        <tissue evidence="6">Leaf</tissue>
    </source>
</reference>
<feature type="coiled-coil region" evidence="3">
    <location>
        <begin position="667"/>
        <end position="718"/>
    </location>
</feature>
<organism evidence="6">
    <name type="scientific">Rhizophora mucronata</name>
    <name type="common">Asiatic mangrove</name>
    <dbReference type="NCBI Taxonomy" id="61149"/>
    <lineage>
        <taxon>Eukaryota</taxon>
        <taxon>Viridiplantae</taxon>
        <taxon>Streptophyta</taxon>
        <taxon>Embryophyta</taxon>
        <taxon>Tracheophyta</taxon>
        <taxon>Spermatophyta</taxon>
        <taxon>Magnoliopsida</taxon>
        <taxon>eudicotyledons</taxon>
        <taxon>Gunneridae</taxon>
        <taxon>Pentapetalae</taxon>
        <taxon>rosids</taxon>
        <taxon>fabids</taxon>
        <taxon>Malpighiales</taxon>
        <taxon>Rhizophoraceae</taxon>
        <taxon>Rhizophora</taxon>
    </lineage>
</organism>
<dbReference type="InterPro" id="IPR051861">
    <property type="entry name" value="NET_actin-binding_domain"/>
</dbReference>
<feature type="coiled-coil region" evidence="3">
    <location>
        <begin position="499"/>
        <end position="617"/>
    </location>
</feature>